<dbReference type="InterPro" id="IPR036305">
    <property type="entry name" value="RGS_sf"/>
</dbReference>
<feature type="compositionally biased region" description="Basic residues" evidence="8">
    <location>
        <begin position="454"/>
        <end position="479"/>
    </location>
</feature>
<dbReference type="InterPro" id="IPR015212">
    <property type="entry name" value="RGS-like_dom"/>
</dbReference>
<reference evidence="12" key="2">
    <citation type="submission" date="2023-03" db="EMBL/GenBank/DDBJ databases">
        <authorList>
            <consortium name="Wellcome Sanger Institute Data Sharing"/>
        </authorList>
    </citation>
    <scope>NUCLEOTIDE SEQUENCE [LARGE SCALE GENOMIC DNA]</scope>
</reference>
<feature type="domain" description="PDZ" evidence="10">
    <location>
        <begin position="26"/>
        <end position="103"/>
    </location>
</feature>
<dbReference type="GeneTree" id="ENSGT00940000157662"/>
<feature type="region of interest" description="Disordered" evidence="8">
    <location>
        <begin position="105"/>
        <end position="160"/>
    </location>
</feature>
<evidence type="ECO:0000256" key="3">
    <source>
        <dbReference type="ARBA" id="ARBA00022468"/>
    </source>
</evidence>
<dbReference type="InterPro" id="IPR001478">
    <property type="entry name" value="PDZ"/>
</dbReference>
<dbReference type="Pfam" id="PF00595">
    <property type="entry name" value="PDZ"/>
    <property type="match status" value="1"/>
</dbReference>
<dbReference type="Pfam" id="PF17838">
    <property type="entry name" value="PH_16"/>
    <property type="match status" value="1"/>
</dbReference>
<reference evidence="11 12" key="1">
    <citation type="submission" date="2018-05" db="EMBL/GenBank/DDBJ databases">
        <authorList>
            <person name="Datahose"/>
        </authorList>
    </citation>
    <scope>NUCLEOTIDE SEQUENCE</scope>
</reference>
<reference evidence="11" key="3">
    <citation type="submission" date="2025-08" db="UniProtKB">
        <authorList>
            <consortium name="Ensembl"/>
        </authorList>
    </citation>
    <scope>IDENTIFICATION</scope>
</reference>
<proteinExistence type="predicted"/>
<keyword evidence="12" id="KW-1185">Reference proteome</keyword>
<dbReference type="GO" id="GO:0005085">
    <property type="term" value="F:guanyl-nucleotide exchange factor activity"/>
    <property type="evidence" value="ECO:0007669"/>
    <property type="project" value="UniProtKB-KW"/>
</dbReference>
<dbReference type="GO" id="GO:0007186">
    <property type="term" value="P:G protein-coupled receptor signaling pathway"/>
    <property type="evidence" value="ECO:0007669"/>
    <property type="project" value="TreeGrafter"/>
</dbReference>
<dbReference type="PROSITE" id="PS50010">
    <property type="entry name" value="DH_2"/>
    <property type="match status" value="1"/>
</dbReference>
<evidence type="ECO:0000256" key="6">
    <source>
        <dbReference type="ARBA" id="ARBA00022658"/>
    </source>
</evidence>
<dbReference type="InterPro" id="IPR011993">
    <property type="entry name" value="PH-like_dom_sf"/>
</dbReference>
<dbReference type="Ensembl" id="ENSACLT00000050538.1">
    <property type="protein sequence ID" value="ENSACLP00000044146.1"/>
    <property type="gene ID" value="ENSACLG00000023550.2"/>
</dbReference>
<keyword evidence="5" id="KW-0597">Phosphoprotein</keyword>
<dbReference type="PROSITE" id="PS50106">
    <property type="entry name" value="PDZ"/>
    <property type="match status" value="1"/>
</dbReference>
<evidence type="ECO:0000256" key="5">
    <source>
        <dbReference type="ARBA" id="ARBA00022553"/>
    </source>
</evidence>
<evidence type="ECO:0000259" key="9">
    <source>
        <dbReference type="PROSITE" id="PS50010"/>
    </source>
</evidence>
<dbReference type="SUPFAM" id="SSF50156">
    <property type="entry name" value="PDZ domain-like"/>
    <property type="match status" value="1"/>
</dbReference>
<evidence type="ECO:0000256" key="8">
    <source>
        <dbReference type="SAM" id="MobiDB-lite"/>
    </source>
</evidence>
<evidence type="ECO:0000259" key="10">
    <source>
        <dbReference type="PROSITE" id="PS50106"/>
    </source>
</evidence>
<dbReference type="InterPro" id="IPR000219">
    <property type="entry name" value="DH_dom"/>
</dbReference>
<dbReference type="GO" id="GO:0001664">
    <property type="term" value="F:G protein-coupled receptor binding"/>
    <property type="evidence" value="ECO:0007669"/>
    <property type="project" value="TreeGrafter"/>
</dbReference>
<name>A0AAX7SNN3_ASTCA</name>
<evidence type="ECO:0000256" key="4">
    <source>
        <dbReference type="ARBA" id="ARBA00022490"/>
    </source>
</evidence>
<evidence type="ECO:0000256" key="2">
    <source>
        <dbReference type="ARBA" id="ARBA00004496"/>
    </source>
</evidence>
<accession>A0AAX7SNN3</accession>
<dbReference type="PANTHER" id="PTHR45872:SF3">
    <property type="entry name" value="RHO GUANINE NUCLEOTIDE EXCHANGE FACTOR 12"/>
    <property type="match status" value="1"/>
</dbReference>
<dbReference type="SMART" id="SM00228">
    <property type="entry name" value="PDZ"/>
    <property type="match status" value="1"/>
</dbReference>
<dbReference type="InterPro" id="IPR044926">
    <property type="entry name" value="RGS_subdomain_2"/>
</dbReference>
<dbReference type="PANTHER" id="PTHR45872">
    <property type="entry name" value="RHO GUANINE NUCLEOTIDE EXCHANGE FACTOR 2, ISOFORM D"/>
    <property type="match status" value="1"/>
</dbReference>
<protein>
    <recommendedName>
        <fullName evidence="13">Rho guanine nucleotide exchange factor (GEF) 12b</fullName>
    </recommendedName>
</protein>
<keyword evidence="6" id="KW-0344">Guanine-nucleotide releasing factor</keyword>
<evidence type="ECO:0000313" key="12">
    <source>
        <dbReference type="Proteomes" id="UP000265100"/>
    </source>
</evidence>
<dbReference type="Gene3D" id="1.20.900.10">
    <property type="entry name" value="Dbl homology (DH) domain"/>
    <property type="match status" value="1"/>
</dbReference>
<feature type="compositionally biased region" description="Polar residues" evidence="8">
    <location>
        <begin position="139"/>
        <end position="159"/>
    </location>
</feature>
<dbReference type="CDD" id="cd23069">
    <property type="entry name" value="PDZ_ARHGEF11-12-like"/>
    <property type="match status" value="1"/>
</dbReference>
<evidence type="ECO:0008006" key="13">
    <source>
        <dbReference type="Google" id="ProtNLM"/>
    </source>
</evidence>
<dbReference type="GO" id="GO:0005096">
    <property type="term" value="F:GTPase activator activity"/>
    <property type="evidence" value="ECO:0007669"/>
    <property type="project" value="UniProtKB-KW"/>
</dbReference>
<feature type="region of interest" description="Disordered" evidence="8">
    <location>
        <begin position="453"/>
        <end position="534"/>
    </location>
</feature>
<dbReference type="AlphaFoldDB" id="A0AAX7SNN3"/>
<dbReference type="GO" id="GO:0005737">
    <property type="term" value="C:cytoplasm"/>
    <property type="evidence" value="ECO:0007669"/>
    <property type="project" value="UniProtKB-SubCell"/>
</dbReference>
<evidence type="ECO:0000256" key="1">
    <source>
        <dbReference type="ARBA" id="ARBA00004370"/>
    </source>
</evidence>
<sequence>TQTKCHKTKSSTVCFWFFTTGLVQRCVIIQRDENGFGLTVSGDNPVFVQLVKDDGAAMRAGVQTGDRIIKVNGTLVTHSNHLEVVKLIRSGSYVALTVLGRPPGLPQIPLEEEKEGNKEGGDTLSAPHSPALSGGEQGSFLTSSTPCSPQDNTTSSSLSDGVRKRRILVKNISWVKLKVRVPTYEEEIIPLSCEPLCLTLHLNYITQHPNTQCSAGSPPYLVNPQIIGAEDDYFESSQEQINGECTCFQSIELLKSRPAHLAVFLHHVVSQFDPAPLLCYLYADMYKQTNSKESRRFFIELHTLFMDRTANLKVPVPETVSAELEKRRLDLIPDSLCKQYIQTLQDALLPDLHKNLEDFRQKRSMGLTLAEDELCKLDSEPGRDQQALEKECSCAEHILFKIEDILLTSQSSEEEKWQTMQYVILTYMKHLGVKVKEHRGLEHKRARITFLPRIKVRTHTHTHTHAHTHAHTHTIKQRPPKLPQSPLGISEPSDQSATSPGRIRDGSDTQLLPATTLPTHSSPTTQVSEAGGQESESSKIFQFLFPVSLCLFRMEVPGDIQSEDDQGGEAECEEDPLIWQGLVPRGVLMSLTQQEINRQEVINELFYTERAHLRMLKVLDCVFCQRLNRDGILPPEDIKHIFINLEEILQLHVSITEQMTAIRKRNETSVIGQIGDDLLGWFSGEEEQKLKRAVATFCSNQPSALELIKTRQKKDQKFNLFMQVGRLEEYQRRLDFSSLKQSENPVILELKVTNLTCQIHIQFYTTSVFLSELYTLLLEDIMVLLQKQDERLVLKFHGKNMASVVDTKHTFSPIIKLNTVLVRPVATGKNRRQVEMLSGSTTLSISIVQWFTPNKQRIPG</sequence>
<dbReference type="SUPFAM" id="SSF48097">
    <property type="entry name" value="Regulator of G-protein signaling, RGS"/>
    <property type="match status" value="1"/>
</dbReference>
<dbReference type="FunFam" id="2.30.42.10:FF:000033">
    <property type="entry name" value="Rho guanine nucleotide exchange factor (GEF) 11"/>
    <property type="match status" value="1"/>
</dbReference>
<dbReference type="GO" id="GO:0016020">
    <property type="term" value="C:membrane"/>
    <property type="evidence" value="ECO:0007669"/>
    <property type="project" value="UniProtKB-SubCell"/>
</dbReference>
<comment type="subcellular location">
    <subcellularLocation>
        <location evidence="2">Cytoplasm</location>
    </subcellularLocation>
    <subcellularLocation>
        <location evidence="1">Membrane</location>
    </subcellularLocation>
</comment>
<dbReference type="Pfam" id="PF00621">
    <property type="entry name" value="RhoGEF"/>
    <property type="match status" value="1"/>
</dbReference>
<dbReference type="SMART" id="SM00325">
    <property type="entry name" value="RhoGEF"/>
    <property type="match status" value="1"/>
</dbReference>
<reference evidence="11" key="4">
    <citation type="submission" date="2025-09" db="UniProtKB">
        <authorList>
            <consortium name="Ensembl"/>
        </authorList>
    </citation>
    <scope>IDENTIFICATION</scope>
</reference>
<dbReference type="SUPFAM" id="SSF48065">
    <property type="entry name" value="DBL homology domain (DH-domain)"/>
    <property type="match status" value="1"/>
</dbReference>
<dbReference type="Proteomes" id="UP000265100">
    <property type="component" value="Chromosome 10"/>
</dbReference>
<evidence type="ECO:0000313" key="11">
    <source>
        <dbReference type="Ensembl" id="ENSACLP00000044146.1"/>
    </source>
</evidence>
<organism evidence="11 12">
    <name type="scientific">Astatotilapia calliptera</name>
    <name type="common">Eastern happy</name>
    <name type="synonym">Chromis callipterus</name>
    <dbReference type="NCBI Taxonomy" id="8154"/>
    <lineage>
        <taxon>Eukaryota</taxon>
        <taxon>Metazoa</taxon>
        <taxon>Chordata</taxon>
        <taxon>Craniata</taxon>
        <taxon>Vertebrata</taxon>
        <taxon>Euteleostomi</taxon>
        <taxon>Actinopterygii</taxon>
        <taxon>Neopterygii</taxon>
        <taxon>Teleostei</taxon>
        <taxon>Neoteleostei</taxon>
        <taxon>Acanthomorphata</taxon>
        <taxon>Ovalentaria</taxon>
        <taxon>Cichlomorphae</taxon>
        <taxon>Cichliformes</taxon>
        <taxon>Cichlidae</taxon>
        <taxon>African cichlids</taxon>
        <taxon>Pseudocrenilabrinae</taxon>
        <taxon>Haplochromini</taxon>
        <taxon>Astatotilapia</taxon>
    </lineage>
</organism>
<dbReference type="InterPro" id="IPR036034">
    <property type="entry name" value="PDZ_sf"/>
</dbReference>
<dbReference type="InterPro" id="IPR041020">
    <property type="entry name" value="PH_16"/>
</dbReference>
<evidence type="ECO:0000256" key="7">
    <source>
        <dbReference type="ARBA" id="ARBA00023136"/>
    </source>
</evidence>
<dbReference type="Gene3D" id="1.10.167.10">
    <property type="entry name" value="Regulator of G-protein Signalling 4, domain 2"/>
    <property type="match status" value="1"/>
</dbReference>
<feature type="domain" description="DH" evidence="9">
    <location>
        <begin position="597"/>
        <end position="739"/>
    </location>
</feature>
<dbReference type="InterPro" id="IPR035899">
    <property type="entry name" value="DBL_dom_sf"/>
</dbReference>
<keyword evidence="3" id="KW-0343">GTPase activation</keyword>
<dbReference type="Gene3D" id="2.30.29.30">
    <property type="entry name" value="Pleckstrin-homology domain (PH domain)/Phosphotyrosine-binding domain (PTB)"/>
    <property type="match status" value="1"/>
</dbReference>
<dbReference type="Pfam" id="PF09128">
    <property type="entry name" value="RGS-like"/>
    <property type="match status" value="1"/>
</dbReference>
<feature type="compositionally biased region" description="Polar residues" evidence="8">
    <location>
        <begin position="508"/>
        <end position="534"/>
    </location>
</feature>
<dbReference type="Gene3D" id="2.30.42.10">
    <property type="match status" value="1"/>
</dbReference>
<dbReference type="SUPFAM" id="SSF50729">
    <property type="entry name" value="PH domain-like"/>
    <property type="match status" value="1"/>
</dbReference>
<keyword evidence="4" id="KW-0963">Cytoplasm</keyword>
<keyword evidence="7" id="KW-0472">Membrane</keyword>